<evidence type="ECO:0000256" key="1">
    <source>
        <dbReference type="SAM" id="MobiDB-lite"/>
    </source>
</evidence>
<proteinExistence type="predicted"/>
<dbReference type="EMBL" id="QZAJ01000159">
    <property type="protein sequence ID" value="THW15567.1"/>
    <property type="molecule type" value="Genomic_DNA"/>
</dbReference>
<reference evidence="3 4" key="1">
    <citation type="submission" date="2018-10" db="EMBL/GenBank/DDBJ databases">
        <title>Fifty Aureobasidium pullulans genomes reveal a recombining polyextremotolerant generalist.</title>
        <authorList>
            <person name="Gostincar C."/>
            <person name="Turk M."/>
            <person name="Zajc J."/>
            <person name="Gunde-Cimerman N."/>
        </authorList>
    </citation>
    <scope>NUCLEOTIDE SEQUENCE [LARGE SCALE GENOMIC DNA]</scope>
    <source>
        <strain evidence="3 4">EXF-11318</strain>
    </source>
</reference>
<feature type="transmembrane region" description="Helical" evidence="2">
    <location>
        <begin position="39"/>
        <end position="57"/>
    </location>
</feature>
<comment type="caution">
    <text evidence="3">The sequence shown here is derived from an EMBL/GenBank/DDBJ whole genome shotgun (WGS) entry which is preliminary data.</text>
</comment>
<evidence type="ECO:0000313" key="4">
    <source>
        <dbReference type="Proteomes" id="UP000308014"/>
    </source>
</evidence>
<name>A0A4S8VT71_AURPU</name>
<sequence length="501" mass="56068">MYNRTLLPERLLTNITILVPNGTTQHGNERLLCLPITSGYWPSISSVIIFFAANYLAHAATVKSSPGDATLVQACNAFLALMFPMSGLLRALNSIFRYSRSAKTALEKACNAGALCMVVRDRHWQPERPSDVRVRVVHRFEEVHDEPHIYADWTTYLPSYAREKPSSWVHFDSVWAQSYVNPRLKRIHGTFALPEGYTFAIVPRDTFLLAKGAPNRRGDNCSVSDISASTSSLKAVASTVQIIAAFTTLLSHRSDLTGRWGYASYHLTVIPYLFMTLVNLVSNLIIADYPCLYMVRTDTMAEAERAGGIFEAEVAQTVTLTDEDVDLNEDVPYGGITIEKIVSFVTTFTHDWMIFWPLSVWEYISKISLRGRLNAKAHRSPRYTSTTVDLQICEDTRVHHVQQLSTVPYSSPTIFDDPIDLNSSESDGHERAGPNDLEDGLGIAMRSAGESYPNDQPKSRYVDALSSSQRYRIHFHDSPQGLAVGGFDSMLRSAIKDKVKR</sequence>
<accession>A0A4S8VT71</accession>
<evidence type="ECO:0000313" key="3">
    <source>
        <dbReference type="EMBL" id="THW15567.1"/>
    </source>
</evidence>
<feature type="transmembrane region" description="Helical" evidence="2">
    <location>
        <begin position="272"/>
        <end position="295"/>
    </location>
</feature>
<dbReference type="AlphaFoldDB" id="A0A4S8VT71"/>
<keyword evidence="2" id="KW-1133">Transmembrane helix</keyword>
<dbReference type="Proteomes" id="UP000308014">
    <property type="component" value="Unassembled WGS sequence"/>
</dbReference>
<evidence type="ECO:0000256" key="2">
    <source>
        <dbReference type="SAM" id="Phobius"/>
    </source>
</evidence>
<protein>
    <submittedName>
        <fullName evidence="3">Uncharacterized protein</fullName>
    </submittedName>
</protein>
<feature type="transmembrane region" description="Helical" evidence="2">
    <location>
        <begin position="69"/>
        <end position="92"/>
    </location>
</feature>
<organism evidence="3 4">
    <name type="scientific">Aureobasidium pullulans</name>
    <name type="common">Black yeast</name>
    <name type="synonym">Pullularia pullulans</name>
    <dbReference type="NCBI Taxonomy" id="5580"/>
    <lineage>
        <taxon>Eukaryota</taxon>
        <taxon>Fungi</taxon>
        <taxon>Dikarya</taxon>
        <taxon>Ascomycota</taxon>
        <taxon>Pezizomycotina</taxon>
        <taxon>Dothideomycetes</taxon>
        <taxon>Dothideomycetidae</taxon>
        <taxon>Dothideales</taxon>
        <taxon>Saccotheciaceae</taxon>
        <taxon>Aureobasidium</taxon>
    </lineage>
</organism>
<keyword evidence="2" id="KW-0472">Membrane</keyword>
<feature type="region of interest" description="Disordered" evidence="1">
    <location>
        <begin position="419"/>
        <end position="440"/>
    </location>
</feature>
<keyword evidence="2" id="KW-0812">Transmembrane</keyword>
<gene>
    <name evidence="3" type="ORF">D6D24_04897</name>
</gene>